<comment type="caution">
    <text evidence="3">The sequence shown here is derived from an EMBL/GenBank/DDBJ whole genome shotgun (WGS) entry which is preliminary data.</text>
</comment>
<evidence type="ECO:0000256" key="2">
    <source>
        <dbReference type="SAM" id="SignalP"/>
    </source>
</evidence>
<feature type="transmembrane region" description="Helical" evidence="1">
    <location>
        <begin position="65"/>
        <end position="90"/>
    </location>
</feature>
<sequence length="263" mass="26691">MRLGLVRKCFLMFICCLMLVHQQQSFAQAQAAAPVANFVVNRAIAGSLTRVAIARGFAANDPRIAATMVGVSSSMTAVNVVATVGGVALAVAGAPVWLTIAGGLGILVAGAAIVAATTSLSVDGGKVTVTGSSPAGAPTYVPLTGAAADADLAAKQAALGNPSGPTGNIIIDALLRDGTKVYRDDSCTLPQACMKLPLESSAGTAWVARRIELCGSGHPCFVSGLFTPPSIANFRHPESVLHQLRSHEHARANEARTLAGAPA</sequence>
<gene>
    <name evidence="3" type="ORF">F2P45_33750</name>
</gene>
<keyword evidence="1" id="KW-0472">Membrane</keyword>
<evidence type="ECO:0000256" key="1">
    <source>
        <dbReference type="SAM" id="Phobius"/>
    </source>
</evidence>
<dbReference type="Proteomes" id="UP000609726">
    <property type="component" value="Unassembled WGS sequence"/>
</dbReference>
<feature type="transmembrane region" description="Helical" evidence="1">
    <location>
        <begin position="96"/>
        <end position="116"/>
    </location>
</feature>
<keyword evidence="4" id="KW-1185">Reference proteome</keyword>
<feature type="chain" id="PRO_5045578548" evidence="2">
    <location>
        <begin position="28"/>
        <end position="263"/>
    </location>
</feature>
<dbReference type="EMBL" id="WHJH01000120">
    <property type="protein sequence ID" value="NHZ93923.1"/>
    <property type="molecule type" value="Genomic_DNA"/>
</dbReference>
<evidence type="ECO:0000313" key="4">
    <source>
        <dbReference type="Proteomes" id="UP000609726"/>
    </source>
</evidence>
<protein>
    <submittedName>
        <fullName evidence="3">Uncharacterized protein</fullName>
    </submittedName>
</protein>
<organism evidence="3 4">
    <name type="scientific">Massilia mucilaginosa</name>
    <dbReference type="NCBI Taxonomy" id="2609282"/>
    <lineage>
        <taxon>Bacteria</taxon>
        <taxon>Pseudomonadati</taxon>
        <taxon>Pseudomonadota</taxon>
        <taxon>Betaproteobacteria</taxon>
        <taxon>Burkholderiales</taxon>
        <taxon>Oxalobacteraceae</taxon>
        <taxon>Telluria group</taxon>
        <taxon>Massilia</taxon>
    </lineage>
</organism>
<evidence type="ECO:0000313" key="3">
    <source>
        <dbReference type="EMBL" id="NHZ93923.1"/>
    </source>
</evidence>
<feature type="non-terminal residue" evidence="3">
    <location>
        <position position="263"/>
    </location>
</feature>
<keyword evidence="2" id="KW-0732">Signal</keyword>
<accession>A0ABX0P3J0</accession>
<name>A0ABX0P3J0_9BURK</name>
<keyword evidence="1" id="KW-1133">Transmembrane helix</keyword>
<proteinExistence type="predicted"/>
<feature type="signal peptide" evidence="2">
    <location>
        <begin position="1"/>
        <end position="27"/>
    </location>
</feature>
<reference evidence="3 4" key="1">
    <citation type="submission" date="2019-10" db="EMBL/GenBank/DDBJ databases">
        <title>Taxonomy of Antarctic Massilia spp.: description of Massilia rubra sp. nov., Massilia aquatica sp. nov., Massilia mucilaginosa sp. nov., Massilia frigida sp. nov. isolated from streams, lakes and regoliths.</title>
        <authorList>
            <person name="Holochova P."/>
            <person name="Sedlacek I."/>
            <person name="Kralova S."/>
            <person name="Maslanova I."/>
            <person name="Busse H.-J."/>
            <person name="Stankova E."/>
            <person name="Vrbovska V."/>
            <person name="Kovarovic V."/>
            <person name="Bartak M."/>
            <person name="Svec P."/>
            <person name="Pantucek R."/>
        </authorList>
    </citation>
    <scope>NUCLEOTIDE SEQUENCE [LARGE SCALE GENOMIC DNA]</scope>
    <source>
        <strain evidence="3 4">CCM 8733</strain>
    </source>
</reference>
<keyword evidence="1" id="KW-0812">Transmembrane</keyword>